<evidence type="ECO:0000259" key="2">
    <source>
        <dbReference type="Pfam" id="PF14534"/>
    </source>
</evidence>
<protein>
    <submittedName>
        <fullName evidence="3">Ketosteroid isomerase homolog</fullName>
    </submittedName>
</protein>
<feature type="signal peptide" evidence="1">
    <location>
        <begin position="1"/>
        <end position="17"/>
    </location>
</feature>
<accession>A0A285R509</accession>
<keyword evidence="4" id="KW-1185">Reference proteome</keyword>
<dbReference type="RefSeq" id="WP_245858498.1">
    <property type="nucleotide sequence ID" value="NZ_OBMI01000003.1"/>
</dbReference>
<keyword evidence="1" id="KW-0732">Signal</keyword>
<dbReference type="Pfam" id="PF14534">
    <property type="entry name" value="DUF4440"/>
    <property type="match status" value="1"/>
</dbReference>
<dbReference type="InterPro" id="IPR032710">
    <property type="entry name" value="NTF2-like_dom_sf"/>
</dbReference>
<feature type="domain" description="DUF4440" evidence="2">
    <location>
        <begin position="33"/>
        <end position="139"/>
    </location>
</feature>
<evidence type="ECO:0000313" key="3">
    <source>
        <dbReference type="EMBL" id="SOB87432.1"/>
    </source>
</evidence>
<dbReference type="EMBL" id="OBMI01000003">
    <property type="protein sequence ID" value="SOB87432.1"/>
    <property type="molecule type" value="Genomic_DNA"/>
</dbReference>
<organism evidence="3 4">
    <name type="scientific">Sphingomonas guangdongensis</name>
    <dbReference type="NCBI Taxonomy" id="1141890"/>
    <lineage>
        <taxon>Bacteria</taxon>
        <taxon>Pseudomonadati</taxon>
        <taxon>Pseudomonadota</taxon>
        <taxon>Alphaproteobacteria</taxon>
        <taxon>Sphingomonadales</taxon>
        <taxon>Sphingomonadaceae</taxon>
        <taxon>Sphingomonas</taxon>
    </lineage>
</organism>
<proteinExistence type="predicted"/>
<evidence type="ECO:0000313" key="4">
    <source>
        <dbReference type="Proteomes" id="UP000219494"/>
    </source>
</evidence>
<dbReference type="GO" id="GO:0016853">
    <property type="term" value="F:isomerase activity"/>
    <property type="evidence" value="ECO:0007669"/>
    <property type="project" value="UniProtKB-KW"/>
</dbReference>
<keyword evidence="3" id="KW-0413">Isomerase</keyword>
<reference evidence="3 4" key="1">
    <citation type="submission" date="2017-07" db="EMBL/GenBank/DDBJ databases">
        <authorList>
            <person name="Sun Z.S."/>
            <person name="Albrecht U."/>
            <person name="Echele G."/>
            <person name="Lee C.C."/>
        </authorList>
    </citation>
    <scope>NUCLEOTIDE SEQUENCE [LARGE SCALE GENOMIC DNA]</scope>
    <source>
        <strain evidence="3 4">CGMCC 1.12672</strain>
    </source>
</reference>
<gene>
    <name evidence="3" type="ORF">SAMN06297144_2564</name>
</gene>
<feature type="chain" id="PRO_5012063563" evidence="1">
    <location>
        <begin position="18"/>
        <end position="145"/>
    </location>
</feature>
<sequence length="145" mass="15472">MTLLATIVLLAPALAAAAETPAAVERAIAGAMEDSAAGWNAGDVDRFMKVYSSRAAASFVTREGLVRGKPAMIERYRETYDFADAAKRGQLSFAQADFRMLGSGHALYVARYTLSYPSAKPVSGYTSLVFAREAGGWKIVADHSS</sequence>
<dbReference type="Gene3D" id="3.10.450.50">
    <property type="match status" value="1"/>
</dbReference>
<evidence type="ECO:0000256" key="1">
    <source>
        <dbReference type="SAM" id="SignalP"/>
    </source>
</evidence>
<dbReference type="SUPFAM" id="SSF54427">
    <property type="entry name" value="NTF2-like"/>
    <property type="match status" value="1"/>
</dbReference>
<dbReference type="Proteomes" id="UP000219494">
    <property type="component" value="Unassembled WGS sequence"/>
</dbReference>
<name>A0A285R509_9SPHN</name>
<dbReference type="InterPro" id="IPR027843">
    <property type="entry name" value="DUF4440"/>
</dbReference>
<dbReference type="AlphaFoldDB" id="A0A285R509"/>